<keyword evidence="8" id="KW-1185">Reference proteome</keyword>
<dbReference type="AlphaFoldDB" id="A0A557QWZ8"/>
<dbReference type="InterPro" id="IPR036909">
    <property type="entry name" value="Cyt_c-like_dom_sf"/>
</dbReference>
<keyword evidence="5" id="KW-0732">Signal</keyword>
<dbReference type="SUPFAM" id="SSF46626">
    <property type="entry name" value="Cytochrome c"/>
    <property type="match status" value="1"/>
</dbReference>
<dbReference type="GO" id="GO:0020037">
    <property type="term" value="F:heme binding"/>
    <property type="evidence" value="ECO:0007669"/>
    <property type="project" value="InterPro"/>
</dbReference>
<dbReference type="RefSeq" id="WP_144308924.1">
    <property type="nucleotide sequence ID" value="NZ_VMNK01000006.1"/>
</dbReference>
<evidence type="ECO:0000259" key="6">
    <source>
        <dbReference type="PROSITE" id="PS51007"/>
    </source>
</evidence>
<accession>A0A557QWZ8</accession>
<protein>
    <submittedName>
        <fullName evidence="7">Cytochrome c</fullName>
    </submittedName>
</protein>
<evidence type="ECO:0000313" key="7">
    <source>
        <dbReference type="EMBL" id="TVO57444.1"/>
    </source>
</evidence>
<dbReference type="Pfam" id="PF13442">
    <property type="entry name" value="Cytochrome_CBB3"/>
    <property type="match status" value="1"/>
</dbReference>
<feature type="chain" id="PRO_5022143028" evidence="5">
    <location>
        <begin position="27"/>
        <end position="120"/>
    </location>
</feature>
<dbReference type="PROSITE" id="PS51007">
    <property type="entry name" value="CYTC"/>
    <property type="match status" value="1"/>
</dbReference>
<dbReference type="InterPro" id="IPR009056">
    <property type="entry name" value="Cyt_c-like_dom"/>
</dbReference>
<evidence type="ECO:0000313" key="8">
    <source>
        <dbReference type="Proteomes" id="UP000319502"/>
    </source>
</evidence>
<dbReference type="OrthoDB" id="8689082at2"/>
<feature type="signal peptide" evidence="5">
    <location>
        <begin position="1"/>
        <end position="26"/>
    </location>
</feature>
<reference evidence="7 8" key="1">
    <citation type="submission" date="2019-07" db="EMBL/GenBank/DDBJ databases">
        <title>The pathways for chlorine oxyanion respiration interact through the shared metabolite chlorate.</title>
        <authorList>
            <person name="Barnum T.P."/>
            <person name="Cheng Y."/>
            <person name="Hill K.A."/>
            <person name="Lucas L.N."/>
            <person name="Carlson H.K."/>
            <person name="Coates J.D."/>
        </authorList>
    </citation>
    <scope>NUCLEOTIDE SEQUENCE [LARGE SCALE GENOMIC DNA]</scope>
    <source>
        <strain evidence="7 8">SFB-3</strain>
    </source>
</reference>
<comment type="caution">
    <text evidence="7">The sequence shown here is derived from an EMBL/GenBank/DDBJ whole genome shotgun (WGS) entry which is preliminary data.</text>
</comment>
<evidence type="ECO:0000256" key="1">
    <source>
        <dbReference type="ARBA" id="ARBA00022617"/>
    </source>
</evidence>
<dbReference type="GO" id="GO:0046872">
    <property type="term" value="F:metal ion binding"/>
    <property type="evidence" value="ECO:0007669"/>
    <property type="project" value="UniProtKB-KW"/>
</dbReference>
<sequence length="120" mass="12840">MGFDRSLWLHVLVLLGVAAVAASAQAEPATERQRELVNMVRQDCGSCHGLTLKGGLGPALLPETLRDKPADALVATVMMGRPGTAMPGWAPFMNESEAAWIVQRLMQGFPPVAAQMELSK</sequence>
<feature type="domain" description="Cytochrome c" evidence="6">
    <location>
        <begin position="28"/>
        <end position="109"/>
    </location>
</feature>
<dbReference type="Gene3D" id="1.10.760.10">
    <property type="entry name" value="Cytochrome c-like domain"/>
    <property type="match status" value="1"/>
</dbReference>
<keyword evidence="1 4" id="KW-0349">Heme</keyword>
<gene>
    <name evidence="7" type="ORF">FHP91_07100</name>
</gene>
<evidence type="ECO:0000256" key="4">
    <source>
        <dbReference type="PROSITE-ProRule" id="PRU00433"/>
    </source>
</evidence>
<keyword evidence="2 4" id="KW-0479">Metal-binding</keyword>
<evidence type="ECO:0000256" key="2">
    <source>
        <dbReference type="ARBA" id="ARBA00022723"/>
    </source>
</evidence>
<organism evidence="7 8">
    <name type="scientific">Denitromonas halophila</name>
    <dbReference type="NCBI Taxonomy" id="1629404"/>
    <lineage>
        <taxon>Bacteria</taxon>
        <taxon>Pseudomonadati</taxon>
        <taxon>Pseudomonadota</taxon>
        <taxon>Betaproteobacteria</taxon>
        <taxon>Rhodocyclales</taxon>
        <taxon>Zoogloeaceae</taxon>
        <taxon>Denitromonas</taxon>
    </lineage>
</organism>
<name>A0A557QWZ8_9RHOO</name>
<proteinExistence type="predicted"/>
<dbReference type="Proteomes" id="UP000319502">
    <property type="component" value="Unassembled WGS sequence"/>
</dbReference>
<dbReference type="EMBL" id="VMNK01000006">
    <property type="protein sequence ID" value="TVO57444.1"/>
    <property type="molecule type" value="Genomic_DNA"/>
</dbReference>
<dbReference type="GO" id="GO:0009055">
    <property type="term" value="F:electron transfer activity"/>
    <property type="evidence" value="ECO:0007669"/>
    <property type="project" value="InterPro"/>
</dbReference>
<keyword evidence="3 4" id="KW-0408">Iron</keyword>
<evidence type="ECO:0000256" key="3">
    <source>
        <dbReference type="ARBA" id="ARBA00023004"/>
    </source>
</evidence>
<evidence type="ECO:0000256" key="5">
    <source>
        <dbReference type="SAM" id="SignalP"/>
    </source>
</evidence>